<dbReference type="InterPro" id="IPR050625">
    <property type="entry name" value="ParA/MinD_ATPase"/>
</dbReference>
<dbReference type="RefSeq" id="WP_226933613.1">
    <property type="nucleotide sequence ID" value="NZ_JACDXX010000001.1"/>
</dbReference>
<dbReference type="EMBL" id="JACDXX010000001">
    <property type="protein sequence ID" value="MCB5408728.1"/>
    <property type="molecule type" value="Genomic_DNA"/>
</dbReference>
<evidence type="ECO:0000313" key="4">
    <source>
        <dbReference type="Proteomes" id="UP001198571"/>
    </source>
</evidence>
<accession>A0ABS8CH69</accession>
<keyword evidence="2" id="KW-0067">ATP-binding</keyword>
<organism evidence="3 4">
    <name type="scientific">Pseudogemmobacter faecipullorum</name>
    <dbReference type="NCBI Taxonomy" id="2755041"/>
    <lineage>
        <taxon>Bacteria</taxon>
        <taxon>Pseudomonadati</taxon>
        <taxon>Pseudomonadota</taxon>
        <taxon>Alphaproteobacteria</taxon>
        <taxon>Rhodobacterales</taxon>
        <taxon>Paracoccaceae</taxon>
        <taxon>Pseudogemmobacter</taxon>
    </lineage>
</organism>
<dbReference type="PANTHER" id="PTHR43384:SF6">
    <property type="entry name" value="SEPTUM SITE-DETERMINING PROTEIN MIND HOMOLOG, CHLOROPLASTIC"/>
    <property type="match status" value="1"/>
</dbReference>
<evidence type="ECO:0000256" key="2">
    <source>
        <dbReference type="ARBA" id="ARBA00022840"/>
    </source>
</evidence>
<evidence type="ECO:0000256" key="1">
    <source>
        <dbReference type="ARBA" id="ARBA00022741"/>
    </source>
</evidence>
<dbReference type="Gene3D" id="3.40.50.300">
    <property type="entry name" value="P-loop containing nucleotide triphosphate hydrolases"/>
    <property type="match status" value="1"/>
</dbReference>
<keyword evidence="1" id="KW-0547">Nucleotide-binding</keyword>
<dbReference type="Proteomes" id="UP001198571">
    <property type="component" value="Unassembled WGS sequence"/>
</dbReference>
<dbReference type="SUPFAM" id="SSF52540">
    <property type="entry name" value="P-loop containing nucleoside triphosphate hydrolases"/>
    <property type="match status" value="1"/>
</dbReference>
<evidence type="ECO:0008006" key="5">
    <source>
        <dbReference type="Google" id="ProtNLM"/>
    </source>
</evidence>
<proteinExistence type="predicted"/>
<dbReference type="PANTHER" id="PTHR43384">
    <property type="entry name" value="SEPTUM SITE-DETERMINING PROTEIN MIND HOMOLOG, CHLOROPLASTIC-RELATED"/>
    <property type="match status" value="1"/>
</dbReference>
<gene>
    <name evidence="3" type="ORF">H0485_01730</name>
</gene>
<comment type="caution">
    <text evidence="3">The sequence shown here is derived from an EMBL/GenBank/DDBJ whole genome shotgun (WGS) entry which is preliminary data.</text>
</comment>
<name>A0ABS8CH69_9RHOB</name>
<sequence length="443" mass="47126">MLNDPPSGAAAQPLRLCSVCDGLDAVLLFAAWFARMPAGCRRTDLSMAEAMDYLSRHSAERFDQVILVPNSSGNASPRLLEALIGEALRRSSTVLVLLPAKARLRLAPEVLARVKILRGPPFSDAAEPEPGPETVAEAELAAELEAVARALPRWKQLTMRRKSAAAASHALAAPPEPAVPDLPAGLSTIMVLPAAGGVGGTTVAVNLAAELALADPKRRVCLLDLNLQFGNVSTYTSLATSTRVIDAYRSIETLDGDAFGMCLQPLAPNLQIFPGPGEILPVDGISAPQLHRIIGLAREKADLVVVDLPHQILDWSEAAFIEASVILAICTLDVRCSQNMARLRGLMRSENLPLSKLLFLLNRSAARRSPLAKAALAEFEKANGAAFFHQLPEGGEEVALAGNAGLVLHRQAPGNAFRKSLQALAREIHGRAAERVPDRVEAG</sequence>
<protein>
    <recommendedName>
        <fullName evidence="5">Pilus assembly protein CpaE</fullName>
    </recommendedName>
</protein>
<evidence type="ECO:0000313" key="3">
    <source>
        <dbReference type="EMBL" id="MCB5408728.1"/>
    </source>
</evidence>
<keyword evidence="4" id="KW-1185">Reference proteome</keyword>
<dbReference type="InterPro" id="IPR027417">
    <property type="entry name" value="P-loop_NTPase"/>
</dbReference>
<reference evidence="3 4" key="1">
    <citation type="submission" date="2020-07" db="EMBL/GenBank/DDBJ databases">
        <title>Pseudogemmobacter sp. nov., isolated from poultry manure in Taiwan.</title>
        <authorList>
            <person name="Lin S.-Y."/>
            <person name="Tang Y.-S."/>
            <person name="Young C.-C."/>
        </authorList>
    </citation>
    <scope>NUCLEOTIDE SEQUENCE [LARGE SCALE GENOMIC DNA]</scope>
    <source>
        <strain evidence="3 4">CC-YST710</strain>
    </source>
</reference>